<dbReference type="InterPro" id="IPR003314">
    <property type="entry name" value="Mu-type_HTH"/>
</dbReference>
<dbReference type="SUPFAM" id="SSF53098">
    <property type="entry name" value="Ribonuclease H-like"/>
    <property type="match status" value="1"/>
</dbReference>
<evidence type="ECO:0000259" key="1">
    <source>
        <dbReference type="PROSITE" id="PS51702"/>
    </source>
</evidence>
<accession>G4A7L4</accession>
<dbReference type="Proteomes" id="UP000005508">
    <property type="component" value="Unassembled WGS sequence"/>
</dbReference>
<dbReference type="Pfam" id="PF02914">
    <property type="entry name" value="DDE_2"/>
    <property type="match status" value="1"/>
</dbReference>
<dbReference type="EMBL" id="AEJM01000016">
    <property type="protein sequence ID" value="EGY34418.1"/>
    <property type="molecule type" value="Genomic_DNA"/>
</dbReference>
<dbReference type="SUPFAM" id="SSF46955">
    <property type="entry name" value="Putative DNA-binding domain"/>
    <property type="match status" value="1"/>
</dbReference>
<name>G4A7L4_AGGAC</name>
<dbReference type="InterPro" id="IPR015126">
    <property type="entry name" value="Mu_I-gamma"/>
</dbReference>
<protein>
    <submittedName>
        <fullName evidence="2">Transposase</fullName>
    </submittedName>
</protein>
<dbReference type="Pfam" id="PF09039">
    <property type="entry name" value="HTH_Tnp_Mu_2"/>
    <property type="match status" value="1"/>
</dbReference>
<gene>
    <name evidence="2" type="ORF">SC1083_0810</name>
</gene>
<dbReference type="InterPro" id="IPR036388">
    <property type="entry name" value="WH-like_DNA-bd_sf"/>
</dbReference>
<feature type="domain" description="HTH Mu-type" evidence="1">
    <location>
        <begin position="1"/>
        <end position="68"/>
    </location>
</feature>
<dbReference type="SMR" id="G4A7L4"/>
<dbReference type="InterPro" id="IPR036397">
    <property type="entry name" value="RNaseH_sf"/>
</dbReference>
<dbReference type="Gene3D" id="3.30.420.10">
    <property type="entry name" value="Ribonuclease H-like superfamily/Ribonuclease H"/>
    <property type="match status" value="1"/>
</dbReference>
<proteinExistence type="predicted"/>
<dbReference type="GO" id="GO:0006313">
    <property type="term" value="P:DNA transposition"/>
    <property type="evidence" value="ECO:0007669"/>
    <property type="project" value="InterPro"/>
</dbReference>
<dbReference type="GO" id="GO:0003677">
    <property type="term" value="F:DNA binding"/>
    <property type="evidence" value="ECO:0007669"/>
    <property type="project" value="InterPro"/>
</dbReference>
<sequence length="488" mass="56291">MEMWFSATVLSFLETLPNSPQGINKKARIENWERRKVVGKKGVSFEYSFKSLPQETQAELILKSSKKSAVENLDRSEIPAPQRKQLNYLPEAFWIAYDKATQKKKEKAEHRFKAVCAVTDLVANGTDTITALVKAGERFGESWKTIKRWYYRVKPFERSDWLAVLVSKHDGKHPELLAEFSDEAWSFFKADYLRPERPQFNACYRRLLDAARENNWTVPSISAVKSKLEREVPKIQQIYWRKGEHAVSQLYPSQQRTVADLEAMEWINGDGYQHNVFVRWHNGEIVRPKTWYWQDIRTRKILGYRADLSENSDTIRLSLMDVVWKYGIPKHLTIDNTRAAANKWMTGGVKNRYRFKVKEDDVKGIIPTLGIELHWTSVQFGKGHGQAKPIERAFGNGGLGEIIDKHPNFAGFYAGSSVDDQPDNYNGGKDGVDYDTFILILEEGIQHYNAQMGRKTEICQGVYSFDQVFERDYALATKVRKASAEQLL</sequence>
<organism evidence="2 3">
    <name type="scientific">Aggregatibacter actinomycetemcomitans serotype e str. SC1083</name>
    <dbReference type="NCBI Taxonomy" id="907488"/>
    <lineage>
        <taxon>Bacteria</taxon>
        <taxon>Pseudomonadati</taxon>
        <taxon>Pseudomonadota</taxon>
        <taxon>Gammaproteobacteria</taxon>
        <taxon>Pasteurellales</taxon>
        <taxon>Pasteurellaceae</taxon>
        <taxon>Aggregatibacter</taxon>
    </lineage>
</organism>
<dbReference type="Gene3D" id="1.10.10.10">
    <property type="entry name" value="Winged helix-like DNA-binding domain superfamily/Winged helix DNA-binding domain"/>
    <property type="match status" value="1"/>
</dbReference>
<evidence type="ECO:0000313" key="2">
    <source>
        <dbReference type="EMBL" id="EGY34418.1"/>
    </source>
</evidence>
<dbReference type="RefSeq" id="WP_005556823.1">
    <property type="nucleotide sequence ID" value="NZ_AEJM01000016.1"/>
</dbReference>
<dbReference type="InterPro" id="IPR004189">
    <property type="entry name" value="Phage_Mu_transposase"/>
</dbReference>
<dbReference type="PROSITE" id="PS51702">
    <property type="entry name" value="HTH_MU"/>
    <property type="match status" value="1"/>
</dbReference>
<dbReference type="PATRIC" id="fig|907488.3.peg.793"/>
<dbReference type="GO" id="GO:0015074">
    <property type="term" value="P:DNA integration"/>
    <property type="evidence" value="ECO:0007669"/>
    <property type="project" value="InterPro"/>
</dbReference>
<dbReference type="GO" id="GO:0004803">
    <property type="term" value="F:transposase activity"/>
    <property type="evidence" value="ECO:0007669"/>
    <property type="project" value="InterPro"/>
</dbReference>
<dbReference type="SUPFAM" id="SSF46689">
    <property type="entry name" value="Homeodomain-like"/>
    <property type="match status" value="2"/>
</dbReference>
<evidence type="ECO:0000313" key="3">
    <source>
        <dbReference type="Proteomes" id="UP000005508"/>
    </source>
</evidence>
<dbReference type="InterPro" id="IPR012337">
    <property type="entry name" value="RNaseH-like_sf"/>
</dbReference>
<dbReference type="InterPro" id="IPR009057">
    <property type="entry name" value="Homeodomain-like_sf"/>
</dbReference>
<dbReference type="Pfam" id="PF02316">
    <property type="entry name" value="HTH_Tnp_Mu_1"/>
    <property type="match status" value="1"/>
</dbReference>
<dbReference type="Gene3D" id="1.10.10.60">
    <property type="entry name" value="Homeodomain-like"/>
    <property type="match status" value="2"/>
</dbReference>
<reference evidence="2 3" key="1">
    <citation type="submission" date="2010-10" db="EMBL/GenBank/DDBJ databases">
        <authorList>
            <person name="Chen C."/>
            <person name="Kittichotirat W."/>
            <person name="Asikainen S."/>
            <person name="Bumgarner R."/>
        </authorList>
    </citation>
    <scope>NUCLEOTIDE SEQUENCE [LARGE SCALE GENOMIC DNA]</scope>
    <source>
        <strain evidence="2 3">SC1083</strain>
    </source>
</reference>
<dbReference type="InterPro" id="IPR009061">
    <property type="entry name" value="DNA-bd_dom_put_sf"/>
</dbReference>
<dbReference type="AlphaFoldDB" id="G4A7L4"/>
<comment type="caution">
    <text evidence="2">The sequence shown here is derived from an EMBL/GenBank/DDBJ whole genome shotgun (WGS) entry which is preliminary data.</text>
</comment>